<dbReference type="Gene3D" id="1.10.443.10">
    <property type="entry name" value="Intergrase catalytic core"/>
    <property type="match status" value="1"/>
</dbReference>
<dbReference type="Proteomes" id="UP000001879">
    <property type="component" value="Chromosome"/>
</dbReference>
<dbReference type="PaxDb" id="547559-Nmag_0251"/>
<evidence type="ECO:0000313" key="6">
    <source>
        <dbReference type="Proteomes" id="UP000011543"/>
    </source>
</evidence>
<dbReference type="CDD" id="cd00397">
    <property type="entry name" value="DNA_BRE_C"/>
    <property type="match status" value="1"/>
</dbReference>
<dbReference type="SUPFAM" id="SSF56349">
    <property type="entry name" value="DNA breaking-rejoining enzymes"/>
    <property type="match status" value="1"/>
</dbReference>
<dbReference type="GO" id="GO:0006310">
    <property type="term" value="P:DNA recombination"/>
    <property type="evidence" value="ECO:0007669"/>
    <property type="project" value="UniProtKB-KW"/>
</dbReference>
<evidence type="ECO:0000313" key="3">
    <source>
        <dbReference type="EMBL" id="ADD03843.1"/>
    </source>
</evidence>
<evidence type="ECO:0000259" key="2">
    <source>
        <dbReference type="PROSITE" id="PS51898"/>
    </source>
</evidence>
<gene>
    <name evidence="3" type="ordered locus">Nmag_0251</name>
    <name evidence="4" type="ORF">C500_01685</name>
</gene>
<sequence length="197" mass="23117">MKLEPYENQDGYRVSLTDEERDKLYKHIDSTTSSLGWGLAAYSGLRRWEIEHVRYKDLRERDNGDYFLRVWEEGAKGGKYRETPVPESLAIKIETIEETADVNPDDEVIDHHMRTVIRHVQQAAKDLGSDTGDEGWDYLGLHDGRRTFANSLLDADVSPLQVMEWGGWDDWRTFRDHYLTSFSEQHQHEELQKVSWM</sequence>
<protein>
    <submittedName>
        <fullName evidence="3">Integrase family protein</fullName>
    </submittedName>
</protein>
<reference evidence="4 6" key="3">
    <citation type="journal article" date="2014" name="PLoS Genet.">
        <title>Phylogenetically driven sequencing of extremely halophilic archaea reveals strategies for static and dynamic osmo-response.</title>
        <authorList>
            <person name="Becker E.A."/>
            <person name="Seitzer P.M."/>
            <person name="Tritt A."/>
            <person name="Larsen D."/>
            <person name="Krusor M."/>
            <person name="Yao A.I."/>
            <person name="Wu D."/>
            <person name="Madern D."/>
            <person name="Eisen J.A."/>
            <person name="Darling A.E."/>
            <person name="Facciotti M.T."/>
        </authorList>
    </citation>
    <scope>NUCLEOTIDE SEQUENCE [LARGE SCALE GENOMIC DNA]</scope>
    <source>
        <strain evidence="6">ATCC 43099 / DSM 3394 / CCM 3739 / CIP 104546 / IAM 13178 / JCM 8861 / NBRC 102185 / NCIMB 2190 / MS3</strain>
        <strain evidence="4">MS-3</strain>
    </source>
</reference>
<dbReference type="Pfam" id="PF00589">
    <property type="entry name" value="Phage_integrase"/>
    <property type="match status" value="1"/>
</dbReference>
<keyword evidence="1" id="KW-0233">DNA recombination</keyword>
<dbReference type="EMBL" id="AOHS01000009">
    <property type="protein sequence ID" value="ELY33503.1"/>
    <property type="molecule type" value="Genomic_DNA"/>
</dbReference>
<dbReference type="eggNOG" id="arCOG02282">
    <property type="taxonomic scope" value="Archaea"/>
</dbReference>
<dbReference type="PATRIC" id="fig|547559.17.peg.319"/>
<reference evidence="5" key="1">
    <citation type="submission" date="2010-02" db="EMBL/GenBank/DDBJ databases">
        <title>Complete sequence of chromosome of Natrialba magadii ATCC 43099.</title>
        <authorList>
            <consortium name="US DOE Joint Genome Institute"/>
            <person name="Lucas S."/>
            <person name="Copeland A."/>
            <person name="Lapidus A."/>
            <person name="Cheng J.-F."/>
            <person name="Bruce D."/>
            <person name="Goodwin L."/>
            <person name="Pitluck S."/>
            <person name="Davenport K."/>
            <person name="Saunders E."/>
            <person name="Detter J.C."/>
            <person name="Han C."/>
            <person name="Tapia R."/>
            <person name="Land M."/>
            <person name="Hauser L."/>
            <person name="Kyrpides N."/>
            <person name="Mikhailova N."/>
            <person name="De Castro R.E."/>
            <person name="Maupin-Furlow J.A."/>
            <person name="Woyke T."/>
        </authorList>
    </citation>
    <scope>NUCLEOTIDE SEQUENCE [LARGE SCALE GENOMIC DNA]</scope>
    <source>
        <strain evidence="5">ATCC 43099 / DSM 3394 / CCM 3739 / CIP 104546 / IAM 13178 / JCM 8861 / NBRC 102185 / NCIMB 2190 / MS3</strain>
    </source>
</reference>
<dbReference type="GO" id="GO:0015074">
    <property type="term" value="P:DNA integration"/>
    <property type="evidence" value="ECO:0007669"/>
    <property type="project" value="InterPro"/>
</dbReference>
<evidence type="ECO:0000256" key="1">
    <source>
        <dbReference type="ARBA" id="ARBA00023172"/>
    </source>
</evidence>
<dbReference type="KEGG" id="nmg:Nmag_0251"/>
<proteinExistence type="predicted"/>
<dbReference type="HOGENOM" id="CLU_086257_0_0_2"/>
<dbReference type="InterPro" id="IPR013762">
    <property type="entry name" value="Integrase-like_cat_sf"/>
</dbReference>
<organism evidence="3 5">
    <name type="scientific">Natrialba magadii (strain ATCC 43099 / DSM 3394 / CCM 3739 / CIP 104546 / IAM 13178 / JCM 8861 / NBRC 102185 / NCIMB 2190 / MS3)</name>
    <name type="common">Natronobacterium magadii</name>
    <dbReference type="NCBI Taxonomy" id="547559"/>
    <lineage>
        <taxon>Archaea</taxon>
        <taxon>Methanobacteriati</taxon>
        <taxon>Methanobacteriota</taxon>
        <taxon>Stenosarchaea group</taxon>
        <taxon>Halobacteria</taxon>
        <taxon>Halobacteriales</taxon>
        <taxon>Natrialbaceae</taxon>
        <taxon>Natrialba</taxon>
    </lineage>
</organism>
<accession>D3SX23</accession>
<dbReference type="PROSITE" id="PS51898">
    <property type="entry name" value="TYR_RECOMBINASE"/>
    <property type="match status" value="1"/>
</dbReference>
<feature type="domain" description="Tyr recombinase" evidence="2">
    <location>
        <begin position="11"/>
        <end position="192"/>
    </location>
</feature>
<dbReference type="Proteomes" id="UP000011543">
    <property type="component" value="Unassembled WGS sequence"/>
</dbReference>
<dbReference type="OrthoDB" id="216982at2157"/>
<dbReference type="EMBL" id="CP001932">
    <property type="protein sequence ID" value="ADD03843.1"/>
    <property type="molecule type" value="Genomic_DNA"/>
</dbReference>
<name>D3SX23_NATMM</name>
<evidence type="ECO:0000313" key="4">
    <source>
        <dbReference type="EMBL" id="ELY33503.1"/>
    </source>
</evidence>
<dbReference type="AlphaFoldDB" id="D3SX23"/>
<dbReference type="InterPro" id="IPR002104">
    <property type="entry name" value="Integrase_catalytic"/>
</dbReference>
<reference evidence="3 5" key="2">
    <citation type="journal article" date="2012" name="BMC Genomics">
        <title>A comparative genomics perspective on the genetic content of the alkaliphilic haloarchaeon Natrialba magadii ATCC 43099T.</title>
        <authorList>
            <person name="Siddaramappa S."/>
            <person name="Challacombe J.F."/>
            <person name="Decastro R.E."/>
            <person name="Pfeiffer F."/>
            <person name="Sastre D.E."/>
            <person name="Gimenez M.I."/>
            <person name="Paggi R.A."/>
            <person name="Detter J.C."/>
            <person name="Davenport K.W."/>
            <person name="Goodwin L.A."/>
            <person name="Kyrpides N."/>
            <person name="Tapia R."/>
            <person name="Pitluck S."/>
            <person name="Lucas S."/>
            <person name="Woyke T."/>
            <person name="Maupin-Furlow J.A."/>
        </authorList>
    </citation>
    <scope>NUCLEOTIDE SEQUENCE [LARGE SCALE GENOMIC DNA]</scope>
    <source>
        <strain evidence="3">ATCC 43099</strain>
        <strain evidence="5">ATCC 43099 / DSM 3394 / CCM 3739 / CIP 104546 / IAM 13178 / JCM 8861 / NBRC 102185 / NCIMB 2190 / MS3</strain>
    </source>
</reference>
<dbReference type="InterPro" id="IPR011010">
    <property type="entry name" value="DNA_brk_join_enz"/>
</dbReference>
<dbReference type="GO" id="GO:0003677">
    <property type="term" value="F:DNA binding"/>
    <property type="evidence" value="ECO:0007669"/>
    <property type="project" value="InterPro"/>
</dbReference>
<evidence type="ECO:0000313" key="5">
    <source>
        <dbReference type="Proteomes" id="UP000001879"/>
    </source>
</evidence>
<reference evidence="3" key="4">
    <citation type="submission" date="2016-09" db="EMBL/GenBank/DDBJ databases">
        <authorList>
            <person name="Pfeiffer F."/>
        </authorList>
    </citation>
    <scope>NUCLEOTIDE SEQUENCE</scope>
    <source>
        <strain evidence="3">ATCC 43099</strain>
    </source>
</reference>
<dbReference type="STRING" id="547559.Nmag_0251"/>
<dbReference type="GeneID" id="8823071"/>
<dbReference type="RefSeq" id="WP_004213706.1">
    <property type="nucleotide sequence ID" value="NC_013922.1"/>
</dbReference>
<keyword evidence="5" id="KW-1185">Reference proteome</keyword>